<keyword evidence="4 5" id="KW-0472">Membrane</keyword>
<keyword evidence="7" id="KW-0496">Mitochondrion</keyword>
<dbReference type="PANTHER" id="PTHR22773">
    <property type="entry name" value="NADH DEHYDROGENASE"/>
    <property type="match status" value="1"/>
</dbReference>
<feature type="transmembrane region" description="Helical" evidence="5">
    <location>
        <begin position="553"/>
        <end position="575"/>
    </location>
</feature>
<accession>A0A2Z5ZAL7</accession>
<keyword evidence="2 5" id="KW-0812">Transmembrane</keyword>
<feature type="transmembrane region" description="Helical" evidence="5">
    <location>
        <begin position="122"/>
        <end position="139"/>
    </location>
</feature>
<dbReference type="InterPro" id="IPR001750">
    <property type="entry name" value="ND/Mrp_TM"/>
</dbReference>
<dbReference type="HAMAP" id="MF_00445">
    <property type="entry name" value="NDH1_NuoN_1"/>
    <property type="match status" value="1"/>
</dbReference>
<feature type="domain" description="NADH:quinone oxidoreductase/Mrp antiporter transmembrane" evidence="6">
    <location>
        <begin position="142"/>
        <end position="219"/>
    </location>
</feature>
<organism evidence="7">
    <name type="scientific">Nitzschia sp. NIES-3581</name>
    <dbReference type="NCBI Taxonomy" id="2083274"/>
    <lineage>
        <taxon>Eukaryota</taxon>
        <taxon>Sar</taxon>
        <taxon>Stramenopiles</taxon>
        <taxon>Ochrophyta</taxon>
        <taxon>Bacillariophyta</taxon>
        <taxon>Bacillariophyceae</taxon>
        <taxon>Bacillariophycidae</taxon>
        <taxon>Bacillariales</taxon>
        <taxon>Bacillariaceae</taxon>
        <taxon>Nitzschia</taxon>
    </lineage>
</organism>
<name>A0A2Z5ZAL7_9STRA</name>
<dbReference type="InterPro" id="IPR010096">
    <property type="entry name" value="NADH-Q_OxRdtase_suN/2"/>
</dbReference>
<geneLocation type="mitochondrion" evidence="7"/>
<keyword evidence="3 5" id="KW-1133">Transmembrane helix</keyword>
<comment type="subcellular location">
    <subcellularLocation>
        <location evidence="1">Membrane</location>
        <topology evidence="1">Multi-pass membrane protein</topology>
    </subcellularLocation>
</comment>
<feature type="transmembrane region" description="Helical" evidence="5">
    <location>
        <begin position="419"/>
        <end position="445"/>
    </location>
</feature>
<feature type="transmembrane region" description="Helical" evidence="5">
    <location>
        <begin position="587"/>
        <end position="607"/>
    </location>
</feature>
<dbReference type="GO" id="GO:0016020">
    <property type="term" value="C:membrane"/>
    <property type="evidence" value="ECO:0007669"/>
    <property type="project" value="UniProtKB-SubCell"/>
</dbReference>
<evidence type="ECO:0000256" key="3">
    <source>
        <dbReference type="ARBA" id="ARBA00022989"/>
    </source>
</evidence>
<feature type="transmembrane region" description="Helical" evidence="5">
    <location>
        <begin position="504"/>
        <end position="525"/>
    </location>
</feature>
<evidence type="ECO:0000313" key="7">
    <source>
        <dbReference type="EMBL" id="BBC77739.1"/>
    </source>
</evidence>
<feature type="transmembrane region" description="Helical" evidence="5">
    <location>
        <begin position="381"/>
        <end position="407"/>
    </location>
</feature>
<feature type="transmembrane region" description="Helical" evidence="5">
    <location>
        <begin position="177"/>
        <end position="198"/>
    </location>
</feature>
<dbReference type="GO" id="GO:0008137">
    <property type="term" value="F:NADH dehydrogenase (ubiquinone) activity"/>
    <property type="evidence" value="ECO:0007669"/>
    <property type="project" value="InterPro"/>
</dbReference>
<gene>
    <name evidence="7" type="primary">nad2</name>
</gene>
<feature type="transmembrane region" description="Helical" evidence="5">
    <location>
        <begin position="477"/>
        <end position="498"/>
    </location>
</feature>
<feature type="transmembrane region" description="Helical" evidence="5">
    <location>
        <begin position="451"/>
        <end position="470"/>
    </location>
</feature>
<evidence type="ECO:0000256" key="4">
    <source>
        <dbReference type="ARBA" id="ARBA00023136"/>
    </source>
</evidence>
<evidence type="ECO:0000259" key="6">
    <source>
        <dbReference type="Pfam" id="PF00361"/>
    </source>
</evidence>
<feature type="transmembrane region" description="Helical" evidence="5">
    <location>
        <begin position="23"/>
        <end position="41"/>
    </location>
</feature>
<evidence type="ECO:0000256" key="5">
    <source>
        <dbReference type="SAM" id="Phobius"/>
    </source>
</evidence>
<evidence type="ECO:0000256" key="1">
    <source>
        <dbReference type="ARBA" id="ARBA00004141"/>
    </source>
</evidence>
<feature type="transmembrane region" description="Helical" evidence="5">
    <location>
        <begin position="90"/>
        <end position="110"/>
    </location>
</feature>
<sequence>MMPLELFQFQIYHLTEMSLSAELFLSCSILQLTFYAISTAYNRKAGFVILNSQIYYIGTLLIILSCLLILNEDLLVMNISTSNNFIINDYFSFASKLTICVTSIFFLLLINISFRDEPAQNNFEYVVLITISILGLLLLCSANDLITAYLAIELHSIAFYIMAAFKRNSSYSIESGLKYFIIGALSSTLFLFGSAIVYGCMGSLSFDDLQMFFSLLSLDNSASSSMALELVNNYSANELTLGSYEMVYDQSIFGLIEACDKSSTSTIVSSTGNEGLIEWCAKNKLSDVLLVFPSFALASSLVSPGVEYFNSLIAFNSSWFAIQQNSILVAKATDYSCASLSSLDTNGVSASLLLLKYILSSYNNMEIVGAVNGLATLNTELVSIGFILICVGIFIKLSIAPFHYWSLDVYEGSPNTTTFFFAVVPKMALFMLLLRLCYISFYPIFIGNFQVYFFVFAVLSVFVGSIGGLEQRKLKTLLAYSSISHTGYLLLSFSTGNIEGVQMMFYYLVIYMVSGLCFWAVYLFLIQKRTSYFNKTNKELGDLVLLNESNPMLALIMAITLFSMAGIPPIVGFLAKVGIFLVVVKSSAYLIALLSILFSVISTFYYIRVIKILYFENTLIGKLYLPITTEKALIISVLSLLLIILCIDPMIVYLLFYKATLLMS</sequence>
<feature type="domain" description="NADH:quinone oxidoreductase/Mrp antiporter transmembrane" evidence="6">
    <location>
        <begin position="334"/>
        <end position="602"/>
    </location>
</feature>
<protein>
    <submittedName>
        <fullName evidence="7">NADH dehydrogenase subunit 2</fullName>
    </submittedName>
</protein>
<evidence type="ECO:0000256" key="2">
    <source>
        <dbReference type="ARBA" id="ARBA00022692"/>
    </source>
</evidence>
<dbReference type="EMBL" id="AP018510">
    <property type="protein sequence ID" value="BBC77739.1"/>
    <property type="molecule type" value="Genomic_DNA"/>
</dbReference>
<dbReference type="GO" id="GO:0042773">
    <property type="term" value="P:ATP synthesis coupled electron transport"/>
    <property type="evidence" value="ECO:0007669"/>
    <property type="project" value="InterPro"/>
</dbReference>
<feature type="transmembrane region" description="Helical" evidence="5">
    <location>
        <begin position="53"/>
        <end position="70"/>
    </location>
</feature>
<dbReference type="Pfam" id="PF00361">
    <property type="entry name" value="Proton_antipo_M"/>
    <property type="match status" value="2"/>
</dbReference>
<reference evidence="7" key="1">
    <citation type="submission" date="2018-02" db="EMBL/GenBank/DDBJ databases">
        <title>Evolution and diversity of non-photosynthetic diatom plastid genomes.</title>
        <authorList>
            <person name="Kamikawa R."/>
            <person name="Ishii K."/>
        </authorList>
    </citation>
    <scope>NUCLEOTIDE SEQUENCE</scope>
    <source>
        <strain evidence="7">NIES 3581</strain>
    </source>
</reference>
<proteinExistence type="inferred from homology"/>
<feature type="transmembrane region" description="Helical" evidence="5">
    <location>
        <begin position="632"/>
        <end position="656"/>
    </location>
</feature>
<dbReference type="AlphaFoldDB" id="A0A2Z5ZAL7"/>